<gene>
    <name evidence="4" type="ORF">HJ588_08240</name>
</gene>
<reference evidence="4 5" key="1">
    <citation type="submission" date="2020-05" db="EMBL/GenBank/DDBJ databases">
        <title>Flexivirga sp. ID2601S isolated from air conditioner.</title>
        <authorList>
            <person name="Kim D.H."/>
        </authorList>
    </citation>
    <scope>NUCLEOTIDE SEQUENCE [LARGE SCALE GENOMIC DNA]</scope>
    <source>
        <strain evidence="4 5">ID2601S</strain>
    </source>
</reference>
<evidence type="ECO:0000256" key="2">
    <source>
        <dbReference type="PIRSR" id="PIRSR600888-1"/>
    </source>
</evidence>
<sequence length="198" mass="21453">MAPLDIAGAYVVTPRQFPDDRGVFMEGFRGDKLAEHLGHRLDVVQTNISVSSKGAVRGIHYADVPPSQAKYVTAVGGSFIDYIVDIRVGSPTFGQWASVELDTDTRRAVYLSEGLGHCLAAREDDSTAVYLCSEAYNPQREHGINPLDRQIALRFPDGIAPVLSPKDTAAPTLAQAEADGLLPSYADCLAYDDSLRTR</sequence>
<comment type="caution">
    <text evidence="4">The sequence shown here is derived from an EMBL/GenBank/DDBJ whole genome shotgun (WGS) entry which is preliminary data.</text>
</comment>
<proteinExistence type="inferred from homology"/>
<evidence type="ECO:0000313" key="5">
    <source>
        <dbReference type="Proteomes" id="UP000557772"/>
    </source>
</evidence>
<dbReference type="Pfam" id="PF00908">
    <property type="entry name" value="dTDP_sugar_isom"/>
    <property type="match status" value="1"/>
</dbReference>
<organism evidence="4 5">
    <name type="scientific">Flexivirga aerilata</name>
    <dbReference type="NCBI Taxonomy" id="1656889"/>
    <lineage>
        <taxon>Bacteria</taxon>
        <taxon>Bacillati</taxon>
        <taxon>Actinomycetota</taxon>
        <taxon>Actinomycetes</taxon>
        <taxon>Micrococcales</taxon>
        <taxon>Dermacoccaceae</taxon>
        <taxon>Flexivirga</taxon>
    </lineage>
</organism>
<comment type="similarity">
    <text evidence="1">Belongs to the dTDP-4-dehydrorhamnose 3,5-epimerase family.</text>
</comment>
<name>A0A849AR70_9MICO</name>
<dbReference type="InterPro" id="IPR000888">
    <property type="entry name" value="RmlC-like"/>
</dbReference>
<dbReference type="AlphaFoldDB" id="A0A849AR70"/>
<protein>
    <submittedName>
        <fullName evidence="4">dTDP-4-dehydrorhamnose 3,5-epimerase family protein</fullName>
    </submittedName>
</protein>
<keyword evidence="5" id="KW-1185">Reference proteome</keyword>
<dbReference type="GO" id="GO:0000271">
    <property type="term" value="P:polysaccharide biosynthetic process"/>
    <property type="evidence" value="ECO:0007669"/>
    <property type="project" value="TreeGrafter"/>
</dbReference>
<feature type="active site" description="Proton donor" evidence="2">
    <location>
        <position position="130"/>
    </location>
</feature>
<feature type="site" description="Participates in a stacking interaction with the thymidine ring of dTDP-4-oxo-6-deoxyglucose" evidence="3">
    <location>
        <position position="136"/>
    </location>
</feature>
<dbReference type="GO" id="GO:0019305">
    <property type="term" value="P:dTDP-rhamnose biosynthetic process"/>
    <property type="evidence" value="ECO:0007669"/>
    <property type="project" value="TreeGrafter"/>
</dbReference>
<feature type="active site" description="Proton acceptor" evidence="2">
    <location>
        <position position="60"/>
    </location>
</feature>
<dbReference type="GO" id="GO:0005829">
    <property type="term" value="C:cytosol"/>
    <property type="evidence" value="ECO:0007669"/>
    <property type="project" value="TreeGrafter"/>
</dbReference>
<accession>A0A849AR70</accession>
<dbReference type="PANTHER" id="PTHR21047">
    <property type="entry name" value="DTDP-6-DEOXY-D-GLUCOSE-3,5 EPIMERASE"/>
    <property type="match status" value="1"/>
</dbReference>
<dbReference type="InterPro" id="IPR014710">
    <property type="entry name" value="RmlC-like_jellyroll"/>
</dbReference>
<evidence type="ECO:0000256" key="3">
    <source>
        <dbReference type="PIRSR" id="PIRSR600888-3"/>
    </source>
</evidence>
<evidence type="ECO:0000313" key="4">
    <source>
        <dbReference type="EMBL" id="NNG39262.1"/>
    </source>
</evidence>
<dbReference type="PANTHER" id="PTHR21047:SF2">
    <property type="entry name" value="THYMIDINE DIPHOSPHO-4-KETO-RHAMNOSE 3,5-EPIMERASE"/>
    <property type="match status" value="1"/>
</dbReference>
<dbReference type="EMBL" id="JABENB010000001">
    <property type="protein sequence ID" value="NNG39262.1"/>
    <property type="molecule type" value="Genomic_DNA"/>
</dbReference>
<dbReference type="Proteomes" id="UP000557772">
    <property type="component" value="Unassembled WGS sequence"/>
</dbReference>
<dbReference type="SUPFAM" id="SSF51182">
    <property type="entry name" value="RmlC-like cupins"/>
    <property type="match status" value="1"/>
</dbReference>
<dbReference type="CDD" id="cd00438">
    <property type="entry name" value="cupin_RmlC"/>
    <property type="match status" value="1"/>
</dbReference>
<evidence type="ECO:0000256" key="1">
    <source>
        <dbReference type="ARBA" id="ARBA00010154"/>
    </source>
</evidence>
<dbReference type="Gene3D" id="2.60.120.10">
    <property type="entry name" value="Jelly Rolls"/>
    <property type="match status" value="1"/>
</dbReference>
<dbReference type="GO" id="GO:0008830">
    <property type="term" value="F:dTDP-4-dehydrorhamnose 3,5-epimerase activity"/>
    <property type="evidence" value="ECO:0007669"/>
    <property type="project" value="InterPro"/>
</dbReference>
<dbReference type="InterPro" id="IPR011051">
    <property type="entry name" value="RmlC_Cupin_sf"/>
</dbReference>